<keyword evidence="2" id="KW-1185">Reference proteome</keyword>
<sequence>MMPFQCFNSNAICIYDSHISSSCDNHPNFIDGFVEEMLILVGFHWFQELGFPLGGVPSHATNPFVRNYGRNQ</sequence>
<name>A0AAD3TJ51_NEPGR</name>
<dbReference type="Proteomes" id="UP001279734">
    <property type="component" value="Unassembled WGS sequence"/>
</dbReference>
<accession>A0AAD3TJ51</accession>
<dbReference type="EMBL" id="BSYO01000038">
    <property type="protein sequence ID" value="GMH30520.1"/>
    <property type="molecule type" value="Genomic_DNA"/>
</dbReference>
<dbReference type="AlphaFoldDB" id="A0AAD3TJ51"/>
<evidence type="ECO:0000313" key="2">
    <source>
        <dbReference type="Proteomes" id="UP001279734"/>
    </source>
</evidence>
<reference evidence="1" key="1">
    <citation type="submission" date="2023-05" db="EMBL/GenBank/DDBJ databases">
        <title>Nepenthes gracilis genome sequencing.</title>
        <authorList>
            <person name="Fukushima K."/>
        </authorList>
    </citation>
    <scope>NUCLEOTIDE SEQUENCE</scope>
    <source>
        <strain evidence="1">SING2019-196</strain>
    </source>
</reference>
<proteinExistence type="predicted"/>
<evidence type="ECO:0000313" key="1">
    <source>
        <dbReference type="EMBL" id="GMH30520.1"/>
    </source>
</evidence>
<organism evidence="1 2">
    <name type="scientific">Nepenthes gracilis</name>
    <name type="common">Slender pitcher plant</name>
    <dbReference type="NCBI Taxonomy" id="150966"/>
    <lineage>
        <taxon>Eukaryota</taxon>
        <taxon>Viridiplantae</taxon>
        <taxon>Streptophyta</taxon>
        <taxon>Embryophyta</taxon>
        <taxon>Tracheophyta</taxon>
        <taxon>Spermatophyta</taxon>
        <taxon>Magnoliopsida</taxon>
        <taxon>eudicotyledons</taxon>
        <taxon>Gunneridae</taxon>
        <taxon>Pentapetalae</taxon>
        <taxon>Caryophyllales</taxon>
        <taxon>Nepenthaceae</taxon>
        <taxon>Nepenthes</taxon>
    </lineage>
</organism>
<protein>
    <submittedName>
        <fullName evidence="1">Uncharacterized protein</fullName>
    </submittedName>
</protein>
<comment type="caution">
    <text evidence="1">The sequence shown here is derived from an EMBL/GenBank/DDBJ whole genome shotgun (WGS) entry which is preliminary data.</text>
</comment>
<gene>
    <name evidence="1" type="ORF">Nepgr_032363</name>
</gene>